<dbReference type="InterPro" id="IPR027417">
    <property type="entry name" value="P-loop_NTPase"/>
</dbReference>
<dbReference type="STRING" id="137733.SAMN05421767_10343"/>
<name>A0A1H9HRU8_9LACT</name>
<dbReference type="Pfam" id="PF01695">
    <property type="entry name" value="IstB_IS21"/>
    <property type="match status" value="1"/>
</dbReference>
<keyword evidence="3" id="KW-0378">Hydrolase</keyword>
<dbReference type="NCBIfam" id="NF006505">
    <property type="entry name" value="PRK08939.1"/>
    <property type="match status" value="1"/>
</dbReference>
<dbReference type="SUPFAM" id="SSF52540">
    <property type="entry name" value="P-loop containing nucleoside triphosphate hydrolases"/>
    <property type="match status" value="1"/>
</dbReference>
<dbReference type="PANTHER" id="PTHR30050:SF8">
    <property type="entry name" value="PRIMOSOMAL PROTEIN DNAI"/>
    <property type="match status" value="1"/>
</dbReference>
<dbReference type="GO" id="GO:0006260">
    <property type="term" value="P:DNA replication"/>
    <property type="evidence" value="ECO:0007669"/>
    <property type="project" value="TreeGrafter"/>
</dbReference>
<dbReference type="Gene3D" id="3.40.50.300">
    <property type="entry name" value="P-loop containing nucleotide triphosphate hydrolases"/>
    <property type="match status" value="1"/>
</dbReference>
<accession>A0A1H9HRU8</accession>
<dbReference type="Pfam" id="PF07319">
    <property type="entry name" value="DnaI_N"/>
    <property type="match status" value="1"/>
</dbReference>
<dbReference type="InterPro" id="IPR009928">
    <property type="entry name" value="DnaI_N"/>
</dbReference>
<sequence>MDSVKEMMKQHTNHSDFRDKYQQIIKKVMADEDIKQFIFLHEDEITQDVLEKSYAKFHEFIKERDARINGKPVSSPGLEPVLQMNVGFVDVIYRPTAEFMRQQKEKSIKRRLHALNMPKNIAEATFAEVDITEQRAMIVAEAVELTELMTKEPKTFHQGLYLSGTFGVGKTFLLGAMANELAKNGFITTLLHVPSFSMEMKQAIGTGDVAEKIEIIKKADILMLDDIGAESSSVWFRDEVLGVILQYRMLQELPTFFSSNFTMKELEEHFRVSQRGDDEPLKAKRLMERVRFLAREMELTGENRRPK</sequence>
<feature type="domain" description="IstB-like ATP-binding" evidence="1">
    <location>
        <begin position="106"/>
        <end position="270"/>
    </location>
</feature>
<keyword evidence="4" id="KW-1185">Reference proteome</keyword>
<evidence type="ECO:0000313" key="3">
    <source>
        <dbReference type="EMBL" id="SEQ65043.1"/>
    </source>
</evidence>
<dbReference type="EMBL" id="FOGF01000003">
    <property type="protein sequence ID" value="SEQ65043.1"/>
    <property type="molecule type" value="Genomic_DNA"/>
</dbReference>
<keyword evidence="3" id="KW-0547">Nucleotide-binding</keyword>
<dbReference type="PANTHER" id="PTHR30050">
    <property type="entry name" value="CHROMOSOMAL REPLICATION INITIATOR PROTEIN DNAA"/>
    <property type="match status" value="1"/>
</dbReference>
<dbReference type="GO" id="GO:0005524">
    <property type="term" value="F:ATP binding"/>
    <property type="evidence" value="ECO:0007669"/>
    <property type="project" value="InterPro"/>
</dbReference>
<dbReference type="AlphaFoldDB" id="A0A1H9HRU8"/>
<gene>
    <name evidence="3" type="ORF">SAMN05421767_10343</name>
</gene>
<feature type="domain" description="Primosomal DnaI N-terminal" evidence="2">
    <location>
        <begin position="1"/>
        <end position="93"/>
    </location>
</feature>
<reference evidence="3 4" key="1">
    <citation type="submission" date="2016-10" db="EMBL/GenBank/DDBJ databases">
        <authorList>
            <person name="de Groot N.N."/>
        </authorList>
    </citation>
    <scope>NUCLEOTIDE SEQUENCE [LARGE SCALE GENOMIC DNA]</scope>
    <source>
        <strain evidence="3 4">DSM 15827</strain>
    </source>
</reference>
<dbReference type="RefSeq" id="WP_089745836.1">
    <property type="nucleotide sequence ID" value="NZ_FOGF01000003.1"/>
</dbReference>
<organism evidence="3 4">
    <name type="scientific">Granulicatella balaenopterae</name>
    <dbReference type="NCBI Taxonomy" id="137733"/>
    <lineage>
        <taxon>Bacteria</taxon>
        <taxon>Bacillati</taxon>
        <taxon>Bacillota</taxon>
        <taxon>Bacilli</taxon>
        <taxon>Lactobacillales</taxon>
        <taxon>Carnobacteriaceae</taxon>
        <taxon>Granulicatella</taxon>
    </lineage>
</organism>
<evidence type="ECO:0000313" key="4">
    <source>
        <dbReference type="Proteomes" id="UP000198556"/>
    </source>
</evidence>
<dbReference type="InterPro" id="IPR002611">
    <property type="entry name" value="IstB_ATP-bd"/>
</dbReference>
<dbReference type="GO" id="GO:0004386">
    <property type="term" value="F:helicase activity"/>
    <property type="evidence" value="ECO:0007669"/>
    <property type="project" value="UniProtKB-KW"/>
</dbReference>
<dbReference type="OrthoDB" id="61127at2"/>
<dbReference type="Proteomes" id="UP000198556">
    <property type="component" value="Unassembled WGS sequence"/>
</dbReference>
<proteinExistence type="predicted"/>
<keyword evidence="3" id="KW-0347">Helicase</keyword>
<protein>
    <submittedName>
        <fullName evidence="3">Replicative DNA helicase loader DnaI</fullName>
    </submittedName>
</protein>
<evidence type="ECO:0000259" key="1">
    <source>
        <dbReference type="Pfam" id="PF01695"/>
    </source>
</evidence>
<evidence type="ECO:0000259" key="2">
    <source>
        <dbReference type="Pfam" id="PF07319"/>
    </source>
</evidence>
<keyword evidence="3" id="KW-0067">ATP-binding</keyword>